<dbReference type="AlphaFoldDB" id="A0A538SV11"/>
<proteinExistence type="predicted"/>
<keyword evidence="1" id="KW-0812">Transmembrane</keyword>
<comment type="caution">
    <text evidence="2">The sequence shown here is derived from an EMBL/GenBank/DDBJ whole genome shotgun (WGS) entry which is preliminary data.</text>
</comment>
<keyword evidence="1" id="KW-1133">Transmembrane helix</keyword>
<accession>A0A538SV11</accession>
<evidence type="ECO:0000313" key="3">
    <source>
        <dbReference type="Proteomes" id="UP000317716"/>
    </source>
</evidence>
<gene>
    <name evidence="2" type="ORF">E6K72_06735</name>
</gene>
<name>A0A538SV11_UNCEI</name>
<evidence type="ECO:0000313" key="2">
    <source>
        <dbReference type="EMBL" id="TMQ55216.1"/>
    </source>
</evidence>
<dbReference type="Proteomes" id="UP000317716">
    <property type="component" value="Unassembled WGS sequence"/>
</dbReference>
<reference evidence="2 3" key="1">
    <citation type="journal article" date="2019" name="Nat. Microbiol.">
        <title>Mediterranean grassland soil C-N compound turnover is dependent on rainfall and depth, and is mediated by genomically divergent microorganisms.</title>
        <authorList>
            <person name="Diamond S."/>
            <person name="Andeer P.F."/>
            <person name="Li Z."/>
            <person name="Crits-Christoph A."/>
            <person name="Burstein D."/>
            <person name="Anantharaman K."/>
            <person name="Lane K.R."/>
            <person name="Thomas B.C."/>
            <person name="Pan C."/>
            <person name="Northen T.R."/>
            <person name="Banfield J.F."/>
        </authorList>
    </citation>
    <scope>NUCLEOTIDE SEQUENCE [LARGE SCALE GENOMIC DNA]</scope>
    <source>
        <strain evidence="2">WS_2</strain>
    </source>
</reference>
<sequence length="129" mass="13827">MLQNFGDVRVVTDGAKLIRRNPVVSPEGLRLRSPSSRISVQARPEERLVPWAEIESIQVRKASGAGVVAGAAIGFAIGFSIYAAEDLPRQIFSLGEEHASATPVLVGLVGGAMLGWLIDHPGPWRTVYP</sequence>
<feature type="transmembrane region" description="Helical" evidence="1">
    <location>
        <begin position="64"/>
        <end position="84"/>
    </location>
</feature>
<protein>
    <submittedName>
        <fullName evidence="2">Uncharacterized protein</fullName>
    </submittedName>
</protein>
<organism evidence="2 3">
    <name type="scientific">Eiseniibacteriota bacterium</name>
    <dbReference type="NCBI Taxonomy" id="2212470"/>
    <lineage>
        <taxon>Bacteria</taxon>
        <taxon>Candidatus Eiseniibacteriota</taxon>
    </lineage>
</organism>
<keyword evidence="1" id="KW-0472">Membrane</keyword>
<evidence type="ECO:0000256" key="1">
    <source>
        <dbReference type="SAM" id="Phobius"/>
    </source>
</evidence>
<feature type="transmembrane region" description="Helical" evidence="1">
    <location>
        <begin position="99"/>
        <end position="118"/>
    </location>
</feature>
<dbReference type="EMBL" id="VBOS01000229">
    <property type="protein sequence ID" value="TMQ55216.1"/>
    <property type="molecule type" value="Genomic_DNA"/>
</dbReference>